<dbReference type="RefSeq" id="WP_345488708.1">
    <property type="nucleotide sequence ID" value="NZ_BAABHY010000001.1"/>
</dbReference>
<dbReference type="Pfam" id="PF18593">
    <property type="entry name" value="CdiI_2"/>
    <property type="match status" value="1"/>
</dbReference>
<comment type="caution">
    <text evidence="2">The sequence shown here is derived from an EMBL/GenBank/DDBJ whole genome shotgun (WGS) entry which is preliminary data.</text>
</comment>
<evidence type="ECO:0000259" key="1">
    <source>
        <dbReference type="Pfam" id="PF18593"/>
    </source>
</evidence>
<dbReference type="EMBL" id="BAABHY010000001">
    <property type="protein sequence ID" value="GAA5106430.1"/>
    <property type="molecule type" value="Genomic_DNA"/>
</dbReference>
<feature type="domain" description="CdiI immunity protein" evidence="1">
    <location>
        <begin position="6"/>
        <end position="97"/>
    </location>
</feature>
<keyword evidence="3" id="KW-1185">Reference proteome</keyword>
<protein>
    <recommendedName>
        <fullName evidence="1">CdiI immunity protein domain-containing protein</fullName>
    </recommendedName>
</protein>
<accession>A0ABP9N1G7</accession>
<dbReference type="InterPro" id="IPR041129">
    <property type="entry name" value="CdiI_2"/>
</dbReference>
<gene>
    <name evidence="2" type="ORF">GCM10023211_06260</name>
</gene>
<sequence length="101" mass="11852">MKNQQHFPALAYYFNAYLNQDFDIIFGDAEHALSAYQSTESDDEQHTLKHEIKSLLESPLDENQLRILLLDDMDCNYFYPADELTAREWLGHLLTRLDEPS</sequence>
<organism evidence="2 3">
    <name type="scientific">Orbus sasakiae</name>
    <dbReference type="NCBI Taxonomy" id="1078475"/>
    <lineage>
        <taxon>Bacteria</taxon>
        <taxon>Pseudomonadati</taxon>
        <taxon>Pseudomonadota</taxon>
        <taxon>Gammaproteobacteria</taxon>
        <taxon>Orbales</taxon>
        <taxon>Orbaceae</taxon>
        <taxon>Orbus</taxon>
    </lineage>
</organism>
<dbReference type="Proteomes" id="UP001500171">
    <property type="component" value="Unassembled WGS sequence"/>
</dbReference>
<proteinExistence type="predicted"/>
<evidence type="ECO:0000313" key="3">
    <source>
        <dbReference type="Proteomes" id="UP001500171"/>
    </source>
</evidence>
<dbReference type="CDD" id="cd20687">
    <property type="entry name" value="CdiI_Ykris-like"/>
    <property type="match status" value="1"/>
</dbReference>
<evidence type="ECO:0000313" key="2">
    <source>
        <dbReference type="EMBL" id="GAA5106430.1"/>
    </source>
</evidence>
<name>A0ABP9N1G7_9GAMM</name>
<reference evidence="3" key="1">
    <citation type="journal article" date="2019" name="Int. J. Syst. Evol. Microbiol.">
        <title>The Global Catalogue of Microorganisms (GCM) 10K type strain sequencing project: providing services to taxonomists for standard genome sequencing and annotation.</title>
        <authorList>
            <consortium name="The Broad Institute Genomics Platform"/>
            <consortium name="The Broad Institute Genome Sequencing Center for Infectious Disease"/>
            <person name="Wu L."/>
            <person name="Ma J."/>
        </authorList>
    </citation>
    <scope>NUCLEOTIDE SEQUENCE [LARGE SCALE GENOMIC DNA]</scope>
    <source>
        <strain evidence="3">JCM 18050</strain>
    </source>
</reference>